<dbReference type="InterPro" id="IPR040719">
    <property type="entry name" value="DUF5597"/>
</dbReference>
<proteinExistence type="predicted"/>
<keyword evidence="3" id="KW-1185">Reference proteome</keyword>
<dbReference type="InterPro" id="IPR017853">
    <property type="entry name" value="GH"/>
</dbReference>
<gene>
    <name evidence="2" type="ORF">ACFPT7_21710</name>
</gene>
<dbReference type="Pfam" id="PF18120">
    <property type="entry name" value="DUF5597"/>
    <property type="match status" value="1"/>
</dbReference>
<dbReference type="RefSeq" id="WP_263332267.1">
    <property type="nucleotide sequence ID" value="NZ_JAGSYH010000001.1"/>
</dbReference>
<accession>A0ABW1ENQ4</accession>
<comment type="caution">
    <text evidence="2">The sequence shown here is derived from an EMBL/GenBank/DDBJ whole genome shotgun (WGS) entry which is preliminary data.</text>
</comment>
<evidence type="ECO:0000313" key="3">
    <source>
        <dbReference type="Proteomes" id="UP001596091"/>
    </source>
</evidence>
<evidence type="ECO:0000259" key="1">
    <source>
        <dbReference type="Pfam" id="PF18120"/>
    </source>
</evidence>
<organism evidence="2 3">
    <name type="scientific">Acidicapsa dinghuensis</name>
    <dbReference type="NCBI Taxonomy" id="2218256"/>
    <lineage>
        <taxon>Bacteria</taxon>
        <taxon>Pseudomonadati</taxon>
        <taxon>Acidobacteriota</taxon>
        <taxon>Terriglobia</taxon>
        <taxon>Terriglobales</taxon>
        <taxon>Acidobacteriaceae</taxon>
        <taxon>Acidicapsa</taxon>
    </lineage>
</organism>
<dbReference type="SUPFAM" id="SSF51445">
    <property type="entry name" value="(Trans)glycosidases"/>
    <property type="match status" value="1"/>
</dbReference>
<protein>
    <submittedName>
        <fullName evidence="2">DUF5597 domain-containing protein</fullName>
    </submittedName>
</protein>
<evidence type="ECO:0000313" key="2">
    <source>
        <dbReference type="EMBL" id="MFC5864940.1"/>
    </source>
</evidence>
<dbReference type="Gene3D" id="3.20.20.80">
    <property type="entry name" value="Glycosidases"/>
    <property type="match status" value="1"/>
</dbReference>
<name>A0ABW1ENQ4_9BACT</name>
<feature type="domain" description="DUF5597" evidence="1">
    <location>
        <begin position="382"/>
        <end position="512"/>
    </location>
</feature>
<dbReference type="Proteomes" id="UP001596091">
    <property type="component" value="Unassembled WGS sequence"/>
</dbReference>
<dbReference type="EMBL" id="JBHSPH010000010">
    <property type="protein sequence ID" value="MFC5864940.1"/>
    <property type="molecule type" value="Genomic_DNA"/>
</dbReference>
<sequence length="533" mass="58981">MALLLCVACYELFCQELPAVRVKNGASQLIVQGKPFLVLGGELGNSSAGTAEQADTILPRLAALHFNTVLMPVAWDEIEPEEGKWDFSVPDHWIEVARREKLRLVILWFGSWKNSMSEYAPAWVLSDTKRFPREITSEGVPVEILSPLGEETARCDAKAFAALMRHLREVDEAQQTVLMVQVENELGFLGPGGRDRSARANELFVQAVPEKLVKALTAKDARLTGRVAEDFHASGKTWAEMFGGQADEVFMAWHYGLFANQVAEAGKKEYALPMYMNAQLPVPFERSGEYPGGGPHPEMQTIYRAAAPGVDFYAPDIYWPDFEHWVDWYRAQGNAAFVPEARMDVAPYNALYLYGEARGFGFSPFAVDSLPEKDATGKAPALSEEYAALDAMSGMLLDAQAKDATRALVLHKASLRGTRTVALGGFLFKASLLRTWPGRELATDDGAMLIVQTRPKEFYVLGSGLTVSMTRDPDVDGQMAGIAGIAEMKFADGKWSPVRVLNGDQNNQGRELSMDAHGFRVYRVRLYTYSTRN</sequence>
<dbReference type="Gene3D" id="2.60.220.20">
    <property type="entry name" value="putative beta-Galactosidase from caulobacter crescentus"/>
    <property type="match status" value="1"/>
</dbReference>
<reference evidence="3" key="1">
    <citation type="journal article" date="2019" name="Int. J. Syst. Evol. Microbiol.">
        <title>The Global Catalogue of Microorganisms (GCM) 10K type strain sequencing project: providing services to taxonomists for standard genome sequencing and annotation.</title>
        <authorList>
            <consortium name="The Broad Institute Genomics Platform"/>
            <consortium name="The Broad Institute Genome Sequencing Center for Infectious Disease"/>
            <person name="Wu L."/>
            <person name="Ma J."/>
        </authorList>
    </citation>
    <scope>NUCLEOTIDE SEQUENCE [LARGE SCALE GENOMIC DNA]</scope>
    <source>
        <strain evidence="3">JCM 4087</strain>
    </source>
</reference>